<dbReference type="PANTHER" id="PTHR45888">
    <property type="entry name" value="HL01030P-RELATED"/>
    <property type="match status" value="1"/>
</dbReference>
<evidence type="ECO:0000259" key="9">
    <source>
        <dbReference type="Pfam" id="PF14051"/>
    </source>
</evidence>
<evidence type="ECO:0000256" key="5">
    <source>
        <dbReference type="ARBA" id="ARBA00022833"/>
    </source>
</evidence>
<keyword evidence="4" id="KW-0863">Zinc-finger</keyword>
<organism evidence="10 11">
    <name type="scientific">Muntiacus reevesi</name>
    <name type="common">Reeves' muntjac</name>
    <name type="synonym">Cervus reevesi</name>
    <dbReference type="NCBI Taxonomy" id="9886"/>
    <lineage>
        <taxon>Eukaryota</taxon>
        <taxon>Metazoa</taxon>
        <taxon>Chordata</taxon>
        <taxon>Craniata</taxon>
        <taxon>Vertebrata</taxon>
        <taxon>Euteleostomi</taxon>
        <taxon>Mammalia</taxon>
        <taxon>Eutheria</taxon>
        <taxon>Laurasiatheria</taxon>
        <taxon>Artiodactyla</taxon>
        <taxon>Ruminantia</taxon>
        <taxon>Pecora</taxon>
        <taxon>Cervidae</taxon>
        <taxon>Muntiacinae</taxon>
        <taxon>Muntiacus</taxon>
    </lineage>
</organism>
<dbReference type="GO" id="GO:0071565">
    <property type="term" value="C:nBAF complex"/>
    <property type="evidence" value="ECO:0007669"/>
    <property type="project" value="TreeGrafter"/>
</dbReference>
<evidence type="ECO:0000313" key="11">
    <source>
        <dbReference type="Proteomes" id="UP000326062"/>
    </source>
</evidence>
<accession>A0A5N3XPN7</accession>
<protein>
    <recommendedName>
        <fullName evidence="9">DPF1-3 N-terminal domain-containing protein</fullName>
    </recommendedName>
</protein>
<evidence type="ECO:0000313" key="10">
    <source>
        <dbReference type="EMBL" id="KAB0374481.1"/>
    </source>
</evidence>
<keyword evidence="8" id="KW-0539">Nucleus</keyword>
<evidence type="ECO:0000256" key="3">
    <source>
        <dbReference type="ARBA" id="ARBA00022737"/>
    </source>
</evidence>
<gene>
    <name evidence="10" type="ORF">FD755_012973</name>
</gene>
<evidence type="ECO:0000256" key="2">
    <source>
        <dbReference type="ARBA" id="ARBA00022723"/>
    </source>
</evidence>
<comment type="subcellular location">
    <subcellularLocation>
        <location evidence="1">Nucleus</location>
    </subcellularLocation>
</comment>
<evidence type="ECO:0000256" key="6">
    <source>
        <dbReference type="ARBA" id="ARBA00023015"/>
    </source>
</evidence>
<evidence type="ECO:0000256" key="8">
    <source>
        <dbReference type="ARBA" id="ARBA00023242"/>
    </source>
</evidence>
<evidence type="ECO:0000256" key="1">
    <source>
        <dbReference type="ARBA" id="ARBA00004123"/>
    </source>
</evidence>
<name>A0A5N3XPN7_MUNRE</name>
<keyword evidence="5" id="KW-0862">Zinc</keyword>
<dbReference type="InterPro" id="IPR025750">
    <property type="entry name" value="DPF1-3_N"/>
</dbReference>
<keyword evidence="2" id="KW-0479">Metal-binding</keyword>
<keyword evidence="11" id="KW-1185">Reference proteome</keyword>
<keyword evidence="7" id="KW-0804">Transcription</keyword>
<dbReference type="Pfam" id="PF14051">
    <property type="entry name" value="DPF1-3_N"/>
    <property type="match status" value="1"/>
</dbReference>
<dbReference type="GO" id="GO:0007399">
    <property type="term" value="P:nervous system development"/>
    <property type="evidence" value="ECO:0007669"/>
    <property type="project" value="TreeGrafter"/>
</dbReference>
<keyword evidence="6" id="KW-0805">Transcription regulation</keyword>
<dbReference type="Proteomes" id="UP000326062">
    <property type="component" value="Chromosome 8"/>
</dbReference>
<reference evidence="10 11" key="1">
    <citation type="submission" date="2019-06" db="EMBL/GenBank/DDBJ databases">
        <title>Discovery of a novel chromosome fission-fusion reversal in muntjac.</title>
        <authorList>
            <person name="Mudd A.B."/>
            <person name="Bredeson J.V."/>
            <person name="Baum R."/>
            <person name="Hockemeyer D."/>
            <person name="Rokhsar D.S."/>
        </authorList>
    </citation>
    <scope>NUCLEOTIDE SEQUENCE [LARGE SCALE GENOMIC DNA]</scope>
    <source>
        <strain evidence="10">UCam_UCB_Mr</strain>
        <tissue evidence="10">Fibroblast cell line</tissue>
    </source>
</reference>
<keyword evidence="3" id="KW-0677">Repeat</keyword>
<proteinExistence type="predicted"/>
<sequence length="97" mass="11068">MAAHQASPLGDQFYKEAIEHCRSYNSRLCAERSVRLPFLDSQTGVAQNNCYIWMEKRHRGPANHFIYTHLSLSSLNPNYNLVMPVAPGLVVDSRTFQ</sequence>
<dbReference type="PANTHER" id="PTHR45888:SF10">
    <property type="entry name" value="ZINC FINGER PROTEIN DPF3"/>
    <property type="match status" value="1"/>
</dbReference>
<evidence type="ECO:0000256" key="4">
    <source>
        <dbReference type="ARBA" id="ARBA00022771"/>
    </source>
</evidence>
<feature type="domain" description="DPF1-3 N-terminal" evidence="9">
    <location>
        <begin position="11"/>
        <end position="64"/>
    </location>
</feature>
<dbReference type="AlphaFoldDB" id="A0A5N3XPN7"/>
<dbReference type="EMBL" id="VCEB01000007">
    <property type="protein sequence ID" value="KAB0374481.1"/>
    <property type="molecule type" value="Genomic_DNA"/>
</dbReference>
<comment type="caution">
    <text evidence="10">The sequence shown here is derived from an EMBL/GenBank/DDBJ whole genome shotgun (WGS) entry which is preliminary data.</text>
</comment>
<evidence type="ECO:0000256" key="7">
    <source>
        <dbReference type="ARBA" id="ARBA00023163"/>
    </source>
</evidence>
<dbReference type="GO" id="GO:0008270">
    <property type="term" value="F:zinc ion binding"/>
    <property type="evidence" value="ECO:0007669"/>
    <property type="project" value="UniProtKB-KW"/>
</dbReference>